<keyword evidence="2" id="KW-0349">Heme</keyword>
<dbReference type="GO" id="GO:0051536">
    <property type="term" value="F:iron-sulfur cluster binding"/>
    <property type="evidence" value="ECO:0007669"/>
    <property type="project" value="UniProtKB-KW"/>
</dbReference>
<feature type="domain" description="NADH-rubredoxin oxidoreductase C-terminal" evidence="7">
    <location>
        <begin position="2"/>
        <end position="46"/>
    </location>
</feature>
<evidence type="ECO:0000256" key="6">
    <source>
        <dbReference type="ARBA" id="ARBA00023014"/>
    </source>
</evidence>
<evidence type="ECO:0000256" key="5">
    <source>
        <dbReference type="ARBA" id="ARBA00023004"/>
    </source>
</evidence>
<evidence type="ECO:0000256" key="1">
    <source>
        <dbReference type="ARBA" id="ARBA00001974"/>
    </source>
</evidence>
<evidence type="ECO:0000313" key="9">
    <source>
        <dbReference type="Proteomes" id="UP000320231"/>
    </source>
</evidence>
<dbReference type="Pfam" id="PF18267">
    <property type="entry name" value="Rubredoxin_C"/>
    <property type="match status" value="1"/>
</dbReference>
<dbReference type="Proteomes" id="UP000320231">
    <property type="component" value="Chromosome"/>
</dbReference>
<dbReference type="GO" id="GO:0046872">
    <property type="term" value="F:metal ion binding"/>
    <property type="evidence" value="ECO:0007669"/>
    <property type="project" value="UniProtKB-KW"/>
</dbReference>
<evidence type="ECO:0000259" key="7">
    <source>
        <dbReference type="Pfam" id="PF18267"/>
    </source>
</evidence>
<dbReference type="InterPro" id="IPR052034">
    <property type="entry name" value="NasD-like"/>
</dbReference>
<evidence type="ECO:0000256" key="2">
    <source>
        <dbReference type="ARBA" id="ARBA00022617"/>
    </source>
</evidence>
<sequence>MSTKLKLLGVDVGSIGDAHGNQNPSARMFRYLDPIKQEYRKLVVSSDGKSCSAPCWWATTVFTTPYCSTTPTVLSCPMNLLH</sequence>
<dbReference type="GO" id="GO:0016491">
    <property type="term" value="F:oxidoreductase activity"/>
    <property type="evidence" value="ECO:0007669"/>
    <property type="project" value="UniProtKB-KW"/>
</dbReference>
<protein>
    <recommendedName>
        <fullName evidence="7">NADH-rubredoxin oxidoreductase C-terminal domain-containing protein</fullName>
    </recommendedName>
</protein>
<dbReference type="AlphaFoldDB" id="A0A455U2J4"/>
<proteinExistence type="predicted"/>
<keyword evidence="3" id="KW-0479">Metal-binding</keyword>
<keyword evidence="5" id="KW-0408">Iron</keyword>
<comment type="cofactor">
    <cofactor evidence="1">
        <name>FAD</name>
        <dbReference type="ChEBI" id="CHEBI:57692"/>
    </cofactor>
</comment>
<reference evidence="8 9" key="1">
    <citation type="journal article" date="2019" name="Microbiol. Resour. Announc.">
        <title>Complete Genome Sequence of Halomonas sulfidaeris Strain Esulfide1 Isolated from a Metal Sulfide Rock at a Depth of 2,200 Meters, Obtained Using Nanopore Sequencing.</title>
        <authorList>
            <person name="Saito M."/>
            <person name="Nishigata A."/>
            <person name="Galipon J."/>
            <person name="Arakawa K."/>
        </authorList>
    </citation>
    <scope>NUCLEOTIDE SEQUENCE [LARGE SCALE GENOMIC DNA]</scope>
    <source>
        <strain evidence="8 9">ATCC BAA-803</strain>
    </source>
</reference>
<keyword evidence="6" id="KW-0411">Iron-sulfur</keyword>
<dbReference type="KEGG" id="hsr:HSBAA_13410"/>
<evidence type="ECO:0000256" key="4">
    <source>
        <dbReference type="ARBA" id="ARBA00023002"/>
    </source>
</evidence>
<dbReference type="PANTHER" id="PTHR43809:SF1">
    <property type="entry name" value="NITRITE REDUCTASE (NADH) LARGE SUBUNIT"/>
    <property type="match status" value="1"/>
</dbReference>
<accession>A0A455U2J4</accession>
<dbReference type="InterPro" id="IPR041575">
    <property type="entry name" value="Rubredoxin_C"/>
</dbReference>
<evidence type="ECO:0000313" key="8">
    <source>
        <dbReference type="EMBL" id="BBI60035.1"/>
    </source>
</evidence>
<name>A0A455U2J4_9GAMM</name>
<evidence type="ECO:0000256" key="3">
    <source>
        <dbReference type="ARBA" id="ARBA00022723"/>
    </source>
</evidence>
<organism evidence="8 9">
    <name type="scientific">Vreelandella sulfidaeris</name>
    <dbReference type="NCBI Taxonomy" id="115553"/>
    <lineage>
        <taxon>Bacteria</taxon>
        <taxon>Pseudomonadati</taxon>
        <taxon>Pseudomonadota</taxon>
        <taxon>Gammaproteobacteria</taxon>
        <taxon>Oceanospirillales</taxon>
        <taxon>Halomonadaceae</taxon>
        <taxon>Vreelandella</taxon>
    </lineage>
</organism>
<dbReference type="PANTHER" id="PTHR43809">
    <property type="entry name" value="NITRITE REDUCTASE (NADH) LARGE SUBUNIT"/>
    <property type="match status" value="1"/>
</dbReference>
<dbReference type="EMBL" id="AP019514">
    <property type="protein sequence ID" value="BBI60035.1"/>
    <property type="molecule type" value="Genomic_DNA"/>
</dbReference>
<keyword evidence="4" id="KW-0560">Oxidoreductase</keyword>
<gene>
    <name evidence="8" type="ORF">HSBAA_13410</name>
</gene>